<accession>A0ABT8KI50</accession>
<dbReference type="Proteomes" id="UP001172082">
    <property type="component" value="Unassembled WGS sequence"/>
</dbReference>
<dbReference type="RefSeq" id="WP_346750422.1">
    <property type="nucleotide sequence ID" value="NZ_JAUJEA010000001.1"/>
</dbReference>
<dbReference type="SUPFAM" id="SSF56935">
    <property type="entry name" value="Porins"/>
    <property type="match status" value="1"/>
</dbReference>
<evidence type="ECO:0000256" key="1">
    <source>
        <dbReference type="SAM" id="SignalP"/>
    </source>
</evidence>
<dbReference type="Pfam" id="PF14121">
    <property type="entry name" value="Porin_10"/>
    <property type="match status" value="1"/>
</dbReference>
<name>A0ABT8KI50_9BACT</name>
<feature type="signal peptide" evidence="1">
    <location>
        <begin position="1"/>
        <end position="23"/>
    </location>
</feature>
<dbReference type="InterPro" id="IPR025631">
    <property type="entry name" value="Porin_10"/>
</dbReference>
<reference evidence="2" key="1">
    <citation type="submission" date="2023-06" db="EMBL/GenBank/DDBJ databases">
        <title>Genomic of Parafulvivirga corallium.</title>
        <authorList>
            <person name="Wang G."/>
        </authorList>
    </citation>
    <scope>NUCLEOTIDE SEQUENCE</scope>
    <source>
        <strain evidence="2">BMA10</strain>
    </source>
</reference>
<dbReference type="EMBL" id="JAUJEA010000001">
    <property type="protein sequence ID" value="MDN5200397.1"/>
    <property type="molecule type" value="Genomic_DNA"/>
</dbReference>
<proteinExistence type="predicted"/>
<protein>
    <recommendedName>
        <fullName evidence="4">Beta-barrel porin</fullName>
    </recommendedName>
</protein>
<evidence type="ECO:0000313" key="3">
    <source>
        <dbReference type="Proteomes" id="UP001172082"/>
    </source>
</evidence>
<sequence length="630" mass="73545">MHYKKVIFQLILFLGVSVTDLLAQFPTDFSNRTTSDTTKFERKEHEESVYGPNTTHFVLEKDVKYNLPKYYSLDTLPDNFQRFNFVDRNNYMMQDLGNMGTAIRPIFYEIPKVIGQTSGFYVYDLYFRDPDEIKYFDTKSPFSSIRIVFGGEGRSLVEVPYSRNINPNWNIGFDVTAINTDKQINSSGEGDRNVVSYAYDFYTRFRTKDQKYQLLANFSRLSHRVVESGGIVPPEIDPSSNLFGYNTDAKIWLQNAQSEQVLQSYHIYHQYKFSDKIQFYHTLDRSNSLHRFTDTELSSESSFFDQFLISTSETQDKSKFRVFENEVGFKGDVENIFYSFYVKRRSVKFIHKYLDPIGFNHEDYGGFNIRYKLLDSTNFKFAGEYLLGGNYRVSASLEHQKFGVSAASAKYLPSFLSQQYFGNHYEWNNNFSSSLANQLKAFLKFDLGTLSLRPNVALSTVDKHIYFNQQKLPEQASGSASIISPGLDIHYNFLKNLHLKTNFVYTKLSGNAADKFRIPEIFVNTKFYYENNLFKKVMLAQFGLDIHWQSNYFAMDYDPITQQFFLQDTFEVSSYPLIDLYMSFKVKRFRGFLKMTNVGQGLTADGYFTTPYYTGQPRTFDFGINWLFFD</sequence>
<keyword evidence="1" id="KW-0732">Signal</keyword>
<keyword evidence="3" id="KW-1185">Reference proteome</keyword>
<feature type="chain" id="PRO_5046705764" description="Beta-barrel porin" evidence="1">
    <location>
        <begin position="24"/>
        <end position="630"/>
    </location>
</feature>
<organism evidence="2 3">
    <name type="scientific">Splendidivirga corallicola</name>
    <dbReference type="NCBI Taxonomy" id="3051826"/>
    <lineage>
        <taxon>Bacteria</taxon>
        <taxon>Pseudomonadati</taxon>
        <taxon>Bacteroidota</taxon>
        <taxon>Cytophagia</taxon>
        <taxon>Cytophagales</taxon>
        <taxon>Splendidivirgaceae</taxon>
        <taxon>Splendidivirga</taxon>
    </lineage>
</organism>
<evidence type="ECO:0000313" key="2">
    <source>
        <dbReference type="EMBL" id="MDN5200397.1"/>
    </source>
</evidence>
<evidence type="ECO:0008006" key="4">
    <source>
        <dbReference type="Google" id="ProtNLM"/>
    </source>
</evidence>
<comment type="caution">
    <text evidence="2">The sequence shown here is derived from an EMBL/GenBank/DDBJ whole genome shotgun (WGS) entry which is preliminary data.</text>
</comment>
<gene>
    <name evidence="2" type="ORF">QQ008_03470</name>
</gene>